<reference evidence="1 2" key="1">
    <citation type="submission" date="2018-02" db="EMBL/GenBank/DDBJ databases">
        <authorList>
            <person name="Cohen D.B."/>
            <person name="Kent A.D."/>
        </authorList>
    </citation>
    <scope>NUCLEOTIDE SEQUENCE [LARGE SCALE GENOMIC DNA]</scope>
    <source>
        <strain evidence="1 2">ULC007</strain>
    </source>
</reference>
<dbReference type="OrthoDB" id="7053056at2"/>
<organism evidence="1 2">
    <name type="scientific">Phormidesmis priestleyi ULC007</name>
    <dbReference type="NCBI Taxonomy" id="1920490"/>
    <lineage>
        <taxon>Bacteria</taxon>
        <taxon>Bacillati</taxon>
        <taxon>Cyanobacteriota</taxon>
        <taxon>Cyanophyceae</taxon>
        <taxon>Leptolyngbyales</taxon>
        <taxon>Leptolyngbyaceae</taxon>
        <taxon>Phormidesmis</taxon>
    </lineage>
</organism>
<dbReference type="AlphaFoldDB" id="A0A2T1DKZ6"/>
<dbReference type="Proteomes" id="UP000238634">
    <property type="component" value="Unassembled WGS sequence"/>
</dbReference>
<dbReference type="RefSeq" id="WP_073074855.1">
    <property type="nucleotide sequence ID" value="NZ_MPPI01000048.1"/>
</dbReference>
<dbReference type="STRING" id="1920490.GCA_001895925_02140"/>
<accession>A0A2T1DKZ6</accession>
<sequence>MPTIYELFGFPMDDRSQKVEAIRKSRQCPFMGATCDGGGNRYQTKIKLTQQEPLTHYFNSDITEVIPGVCSIQAGKDIWVVCPRRLFAAKFDGQDIPAANRALQPYERALLIQAGLPHDTDIGAWAEVSLKHRVEDAEINYHFDYVLAPLAVTSLRNLLKQSDFVGSTENDLDDLVRAAKKSGYFQDARRDLADISILLPDLSNLFILEIMTASTSGSDTENSTDMRSAFRNALLVSEHSSPGINKRQVWGRMVTQLFAKTALSYEWGGQTIWVIQDALLHNIELTTRLKTVDVPNHPQRNISLVIMHYFADLDGRQAISLKAAIDGDAGIDFDGSDTFTDILLPKLTPPKVELLKAILRRKLDAVLRL</sequence>
<evidence type="ECO:0000313" key="2">
    <source>
        <dbReference type="Proteomes" id="UP000238634"/>
    </source>
</evidence>
<comment type="caution">
    <text evidence="1">The sequence shown here is derived from an EMBL/GenBank/DDBJ whole genome shotgun (WGS) entry which is preliminary data.</text>
</comment>
<protein>
    <recommendedName>
        <fullName evidence="3">Restriction endonuclease type II NotI domain-containing protein</fullName>
    </recommendedName>
</protein>
<reference evidence="1 2" key="2">
    <citation type="submission" date="2018-03" db="EMBL/GenBank/DDBJ databases">
        <title>The ancient ancestry and fast evolution of plastids.</title>
        <authorList>
            <person name="Moore K.R."/>
            <person name="Magnabosco C."/>
            <person name="Momper L."/>
            <person name="Gold D.A."/>
            <person name="Bosak T."/>
            <person name="Fournier G.P."/>
        </authorList>
    </citation>
    <scope>NUCLEOTIDE SEQUENCE [LARGE SCALE GENOMIC DNA]</scope>
    <source>
        <strain evidence="1 2">ULC007</strain>
    </source>
</reference>
<evidence type="ECO:0008006" key="3">
    <source>
        <dbReference type="Google" id="ProtNLM"/>
    </source>
</evidence>
<keyword evidence="2" id="KW-1185">Reference proteome</keyword>
<evidence type="ECO:0000313" key="1">
    <source>
        <dbReference type="EMBL" id="PSB21125.1"/>
    </source>
</evidence>
<name>A0A2T1DKZ6_9CYAN</name>
<gene>
    <name evidence="1" type="ORF">C7B65_04055</name>
</gene>
<proteinExistence type="predicted"/>
<dbReference type="EMBL" id="PVWG01000003">
    <property type="protein sequence ID" value="PSB21125.1"/>
    <property type="molecule type" value="Genomic_DNA"/>
</dbReference>